<dbReference type="Pfam" id="PF01810">
    <property type="entry name" value="LysE"/>
    <property type="match status" value="1"/>
</dbReference>
<evidence type="ECO:0000256" key="7">
    <source>
        <dbReference type="SAM" id="Phobius"/>
    </source>
</evidence>
<dbReference type="InterPro" id="IPR001123">
    <property type="entry name" value="LeuE-type"/>
</dbReference>
<dbReference type="PANTHER" id="PTHR30086">
    <property type="entry name" value="ARGININE EXPORTER PROTEIN ARGO"/>
    <property type="match status" value="1"/>
</dbReference>
<keyword evidence="4 7" id="KW-1133">Transmembrane helix</keyword>
<reference evidence="8 9" key="1">
    <citation type="submission" date="2017-10" db="EMBL/GenBank/DDBJ databases">
        <title>Sequencing the genomes of 1000 actinobacteria strains.</title>
        <authorList>
            <person name="Klenk H.-P."/>
        </authorList>
    </citation>
    <scope>NUCLEOTIDE SEQUENCE [LARGE SCALE GENOMIC DNA]</scope>
    <source>
        <strain evidence="8 9">DSM 21838</strain>
    </source>
</reference>
<feature type="transmembrane region" description="Helical" evidence="7">
    <location>
        <begin position="133"/>
        <end position="157"/>
    </location>
</feature>
<evidence type="ECO:0000313" key="8">
    <source>
        <dbReference type="EMBL" id="PFG41222.1"/>
    </source>
</evidence>
<evidence type="ECO:0000256" key="3">
    <source>
        <dbReference type="ARBA" id="ARBA00022692"/>
    </source>
</evidence>
<evidence type="ECO:0000313" key="9">
    <source>
        <dbReference type="Proteomes" id="UP000222106"/>
    </source>
</evidence>
<dbReference type="Proteomes" id="UP000222106">
    <property type="component" value="Unassembled WGS sequence"/>
</dbReference>
<organism evidence="8 9">
    <name type="scientific">Georgenia soli</name>
    <dbReference type="NCBI Taxonomy" id="638953"/>
    <lineage>
        <taxon>Bacteria</taxon>
        <taxon>Bacillati</taxon>
        <taxon>Actinomycetota</taxon>
        <taxon>Actinomycetes</taxon>
        <taxon>Micrococcales</taxon>
        <taxon>Bogoriellaceae</taxon>
        <taxon>Georgenia</taxon>
    </lineage>
</organism>
<dbReference type="PANTHER" id="PTHR30086:SF20">
    <property type="entry name" value="ARGININE EXPORTER PROTEIN ARGO-RELATED"/>
    <property type="match status" value="1"/>
</dbReference>
<dbReference type="OrthoDB" id="5149571at2"/>
<accession>A0A2A9ESI3</accession>
<comment type="caution">
    <text evidence="8">The sequence shown here is derived from an EMBL/GenBank/DDBJ whole genome shotgun (WGS) entry which is preliminary data.</text>
</comment>
<dbReference type="GO" id="GO:0015171">
    <property type="term" value="F:amino acid transmembrane transporter activity"/>
    <property type="evidence" value="ECO:0007669"/>
    <property type="project" value="TreeGrafter"/>
</dbReference>
<evidence type="ECO:0000256" key="2">
    <source>
        <dbReference type="ARBA" id="ARBA00022475"/>
    </source>
</evidence>
<proteinExistence type="predicted"/>
<dbReference type="GO" id="GO:0005886">
    <property type="term" value="C:plasma membrane"/>
    <property type="evidence" value="ECO:0007669"/>
    <property type="project" value="UniProtKB-SubCell"/>
</dbReference>
<evidence type="ECO:0000256" key="1">
    <source>
        <dbReference type="ARBA" id="ARBA00004651"/>
    </source>
</evidence>
<feature type="transmembrane region" description="Helical" evidence="7">
    <location>
        <begin position="39"/>
        <end position="67"/>
    </location>
</feature>
<keyword evidence="9" id="KW-1185">Reference proteome</keyword>
<dbReference type="EMBL" id="PDJI01000004">
    <property type="protein sequence ID" value="PFG41222.1"/>
    <property type="molecule type" value="Genomic_DNA"/>
</dbReference>
<feature type="transmembrane region" description="Helical" evidence="7">
    <location>
        <begin position="206"/>
        <end position="224"/>
    </location>
</feature>
<feature type="transmembrane region" description="Helical" evidence="7">
    <location>
        <begin position="73"/>
        <end position="90"/>
    </location>
</feature>
<keyword evidence="3 7" id="KW-0812">Transmembrane</keyword>
<gene>
    <name evidence="8" type="ORF">ATJ97_3770</name>
</gene>
<protein>
    <submittedName>
        <fullName evidence="8">Arginine exporter protein ArgO</fullName>
    </submittedName>
</protein>
<evidence type="ECO:0000256" key="6">
    <source>
        <dbReference type="SAM" id="MobiDB-lite"/>
    </source>
</evidence>
<sequence length="226" mass="22205">MTDALLAGVVAGYGIAVPVGAIAAYLVTLGAREGWRTAAAGGLGAAAVDGLYAAVAVAAGTVLAPVLGAAQEPLRWAAATVLLVLGIFLLRPALRPSSTTTAEPTVPTGPAGTADASEAGTADGRAGRRPARAFLTVFGLTLVNPATVVYFTALVAGRGVGVLETPAQRAAFVVGAFAASASWQLLLAGAGARLGRALTGPRGRRWTALVGGSVVVLLAVRSALGG</sequence>
<evidence type="ECO:0000256" key="5">
    <source>
        <dbReference type="ARBA" id="ARBA00023136"/>
    </source>
</evidence>
<dbReference type="AlphaFoldDB" id="A0A2A9ESI3"/>
<keyword evidence="5 7" id="KW-0472">Membrane</keyword>
<evidence type="ECO:0000256" key="4">
    <source>
        <dbReference type="ARBA" id="ARBA00022989"/>
    </source>
</evidence>
<feature type="transmembrane region" description="Helical" evidence="7">
    <location>
        <begin position="6"/>
        <end position="27"/>
    </location>
</feature>
<feature type="region of interest" description="Disordered" evidence="6">
    <location>
        <begin position="97"/>
        <end position="125"/>
    </location>
</feature>
<dbReference type="RefSeq" id="WP_098485016.1">
    <property type="nucleotide sequence ID" value="NZ_PDJI01000004.1"/>
</dbReference>
<feature type="transmembrane region" description="Helical" evidence="7">
    <location>
        <begin position="169"/>
        <end position="194"/>
    </location>
</feature>
<comment type="subcellular location">
    <subcellularLocation>
        <location evidence="1">Cell membrane</location>
        <topology evidence="1">Multi-pass membrane protein</topology>
    </subcellularLocation>
</comment>
<name>A0A2A9ESI3_9MICO</name>
<keyword evidence="2" id="KW-1003">Cell membrane</keyword>